<feature type="region of interest" description="Disordered" evidence="1">
    <location>
        <begin position="196"/>
        <end position="219"/>
    </location>
</feature>
<sequence>MNTRQIITAIRGLKADSIGVYAANHVPKLLSTPTAIVTNLGTPDQWVDIFIDENGYGIYFDSYGVAPVSKHHHDRLGTARDSTGIKNKCRESTLNFIEGSREECKIKQCVIAIIESTHSHQDRLDSMDNVVSKVSNIHKSVKRYLSAIMIQLKRLKRGQVALEKSKESLVLHIQKEDKALQTIAASNAVTTRTLNKRKAMSSSQVEKRKENYDKGTSKNREVASVEVGLKI</sequence>
<dbReference type="EMBL" id="NNAY01001409">
    <property type="protein sequence ID" value="OXU24072.1"/>
    <property type="molecule type" value="Genomic_DNA"/>
</dbReference>
<evidence type="ECO:0000313" key="2">
    <source>
        <dbReference type="EMBL" id="OXU24072.1"/>
    </source>
</evidence>
<protein>
    <submittedName>
        <fullName evidence="2">Uncharacterized protein</fullName>
    </submittedName>
</protein>
<dbReference type="OrthoDB" id="10034833at2759"/>
<reference evidence="2 3" key="1">
    <citation type="journal article" date="2017" name="Curr. Biol.">
        <title>The Evolution of Venom by Co-option of Single-Copy Genes.</title>
        <authorList>
            <person name="Martinson E.O."/>
            <person name="Mrinalini"/>
            <person name="Kelkar Y.D."/>
            <person name="Chang C.H."/>
            <person name="Werren J.H."/>
        </authorList>
    </citation>
    <scope>NUCLEOTIDE SEQUENCE [LARGE SCALE GENOMIC DNA]</scope>
    <source>
        <strain evidence="2 3">Alberta</strain>
        <tissue evidence="2">Whole body</tissue>
    </source>
</reference>
<accession>A0A232F0D4</accession>
<comment type="caution">
    <text evidence="2">The sequence shown here is derived from an EMBL/GenBank/DDBJ whole genome shotgun (WGS) entry which is preliminary data.</text>
</comment>
<name>A0A232F0D4_9HYME</name>
<gene>
    <name evidence="2" type="ORF">TSAR_011357</name>
</gene>
<organism evidence="2 3">
    <name type="scientific">Trichomalopsis sarcophagae</name>
    <dbReference type="NCBI Taxonomy" id="543379"/>
    <lineage>
        <taxon>Eukaryota</taxon>
        <taxon>Metazoa</taxon>
        <taxon>Ecdysozoa</taxon>
        <taxon>Arthropoda</taxon>
        <taxon>Hexapoda</taxon>
        <taxon>Insecta</taxon>
        <taxon>Pterygota</taxon>
        <taxon>Neoptera</taxon>
        <taxon>Endopterygota</taxon>
        <taxon>Hymenoptera</taxon>
        <taxon>Apocrita</taxon>
        <taxon>Proctotrupomorpha</taxon>
        <taxon>Chalcidoidea</taxon>
        <taxon>Pteromalidae</taxon>
        <taxon>Pteromalinae</taxon>
        <taxon>Trichomalopsis</taxon>
    </lineage>
</organism>
<dbReference type="Proteomes" id="UP000215335">
    <property type="component" value="Unassembled WGS sequence"/>
</dbReference>
<feature type="compositionally biased region" description="Basic and acidic residues" evidence="1">
    <location>
        <begin position="205"/>
        <end position="219"/>
    </location>
</feature>
<evidence type="ECO:0000313" key="3">
    <source>
        <dbReference type="Proteomes" id="UP000215335"/>
    </source>
</evidence>
<evidence type="ECO:0000256" key="1">
    <source>
        <dbReference type="SAM" id="MobiDB-lite"/>
    </source>
</evidence>
<proteinExistence type="predicted"/>
<dbReference type="AlphaFoldDB" id="A0A232F0D4"/>
<keyword evidence="3" id="KW-1185">Reference proteome</keyword>